<dbReference type="OrthoDB" id="269872at2759"/>
<dbReference type="Proteomes" id="UP000008181">
    <property type="component" value="Chromosome 1"/>
</dbReference>
<dbReference type="Gene3D" id="1.10.8.10">
    <property type="entry name" value="DNA helicase RuvA subunit, C-terminal domain"/>
    <property type="match status" value="1"/>
</dbReference>
<dbReference type="GeneID" id="11515346"/>
<dbReference type="eggNOG" id="KOG2904">
    <property type="taxonomic scope" value="Eukaryota"/>
</dbReference>
<dbReference type="HOGENOM" id="CLU_018398_0_0_1"/>
<dbReference type="Gene3D" id="3.40.50.150">
    <property type="entry name" value="Vaccinia Virus protein VP39"/>
    <property type="match status" value="1"/>
</dbReference>
<name>G2QQS3_THETT</name>
<keyword evidence="2" id="KW-1185">Reference proteome</keyword>
<dbReference type="AlphaFoldDB" id="G2QQS3"/>
<evidence type="ECO:0000313" key="2">
    <source>
        <dbReference type="Proteomes" id="UP000008181"/>
    </source>
</evidence>
<dbReference type="PANTHER" id="PTHR18895:SF74">
    <property type="entry name" value="MTRF1L RELEASE FACTOR GLUTAMINE METHYLTRANSFERASE"/>
    <property type="match status" value="1"/>
</dbReference>
<dbReference type="InterPro" id="IPR050320">
    <property type="entry name" value="N5-glutamine_MTase"/>
</dbReference>
<dbReference type="InterPro" id="IPR029063">
    <property type="entry name" value="SAM-dependent_MTases_sf"/>
</dbReference>
<dbReference type="RefSeq" id="XP_003649619.1">
    <property type="nucleotide sequence ID" value="XM_003649571.1"/>
</dbReference>
<dbReference type="EMBL" id="CP003009">
    <property type="protein sequence ID" value="AEO63283.1"/>
    <property type="molecule type" value="Genomic_DNA"/>
</dbReference>
<proteinExistence type="predicted"/>
<accession>G2QQS3</accession>
<dbReference type="GO" id="GO:0005739">
    <property type="term" value="C:mitochondrion"/>
    <property type="evidence" value="ECO:0007669"/>
    <property type="project" value="TreeGrafter"/>
</dbReference>
<protein>
    <recommendedName>
        <fullName evidence="3">Methyltransferase domain-containing protein</fullName>
    </recommendedName>
</protein>
<reference evidence="1 2" key="1">
    <citation type="journal article" date="2011" name="Nat. Biotechnol.">
        <title>Comparative genomic analysis of the thermophilic biomass-degrading fungi Myceliophthora thermophila and Thielavia terrestris.</title>
        <authorList>
            <person name="Berka R.M."/>
            <person name="Grigoriev I.V."/>
            <person name="Otillar R."/>
            <person name="Salamov A."/>
            <person name="Grimwood J."/>
            <person name="Reid I."/>
            <person name="Ishmael N."/>
            <person name="John T."/>
            <person name="Darmond C."/>
            <person name="Moisan M.-C."/>
            <person name="Henrissat B."/>
            <person name="Coutinho P.M."/>
            <person name="Lombard V."/>
            <person name="Natvig D.O."/>
            <person name="Lindquist E."/>
            <person name="Schmutz J."/>
            <person name="Lucas S."/>
            <person name="Harris P."/>
            <person name="Powlowski J."/>
            <person name="Bellemare A."/>
            <person name="Taylor D."/>
            <person name="Butler G."/>
            <person name="de Vries R.P."/>
            <person name="Allijn I.E."/>
            <person name="van den Brink J."/>
            <person name="Ushinsky S."/>
            <person name="Storms R."/>
            <person name="Powell A.J."/>
            <person name="Paulsen I.T."/>
            <person name="Elbourne L.D.H."/>
            <person name="Baker S.E."/>
            <person name="Magnuson J."/>
            <person name="LaBoissiere S."/>
            <person name="Clutterbuck A.J."/>
            <person name="Martinez D."/>
            <person name="Wogulis M."/>
            <person name="de Leon A.L."/>
            <person name="Rey M.W."/>
            <person name="Tsang A."/>
        </authorList>
    </citation>
    <scope>NUCLEOTIDE SEQUENCE [LARGE SCALE GENOMIC DNA]</scope>
    <source>
        <strain evidence="2">ATCC 38088 / NRRL 8126</strain>
    </source>
</reference>
<organism evidence="1 2">
    <name type="scientific">Thermothielavioides terrestris (strain ATCC 38088 / NRRL 8126)</name>
    <name type="common">Thielavia terrestris</name>
    <dbReference type="NCBI Taxonomy" id="578455"/>
    <lineage>
        <taxon>Eukaryota</taxon>
        <taxon>Fungi</taxon>
        <taxon>Dikarya</taxon>
        <taxon>Ascomycota</taxon>
        <taxon>Pezizomycotina</taxon>
        <taxon>Sordariomycetes</taxon>
        <taxon>Sordariomycetidae</taxon>
        <taxon>Sordariales</taxon>
        <taxon>Chaetomiaceae</taxon>
        <taxon>Thermothielavioides</taxon>
        <taxon>Thermothielavioides terrestris</taxon>
    </lineage>
</organism>
<evidence type="ECO:0008006" key="3">
    <source>
        <dbReference type="Google" id="ProtNLM"/>
    </source>
</evidence>
<sequence length="376" mass="40725">MPRLPPALFWRARREVSPLAAQLLPACRDLQSAANELRWIREHVRATPSPVPEGLRVWQLVERRGRGIPLQYVLGTQPFGDLEIKCRPGVLIPRHETEAYTLYLASLLAKEQPAAGSSSSSSSSTLSILDLCTGTGCIPLLLLQALLRRPPSPRPSHITVHGIDISPRAIRLARANLAHNTALRLLPPPSPPSASASPSPSYSATFTRASIFSPTLLPTLQSLSPGGWDVLTANPPYISPEGFARSTARAVRNHEPRLALVPPPAEPPPLLRQEDTFYARLLHMAQHLRPKRVVLEVGGWAQAVRVVRMALRGYAGGGGGEIARLYPTVEIWRDEPAGVAGDGTGDREGGGEVVEVAGREVRVRGVGDGRVVYLCR</sequence>
<dbReference type="SUPFAM" id="SSF53335">
    <property type="entry name" value="S-adenosyl-L-methionine-dependent methyltransferases"/>
    <property type="match status" value="1"/>
</dbReference>
<dbReference type="KEGG" id="ttt:THITE_2039596"/>
<dbReference type="PANTHER" id="PTHR18895">
    <property type="entry name" value="HEMK METHYLTRANSFERASE"/>
    <property type="match status" value="1"/>
</dbReference>
<gene>
    <name evidence="1" type="ORF">THITE_2039596</name>
</gene>
<dbReference type="STRING" id="578455.G2QQS3"/>
<evidence type="ECO:0000313" key="1">
    <source>
        <dbReference type="EMBL" id="AEO63283.1"/>
    </source>
</evidence>